<dbReference type="Pfam" id="PF03454">
    <property type="entry name" value="MoeA_C"/>
    <property type="match status" value="1"/>
</dbReference>
<feature type="compositionally biased region" description="Basic residues" evidence="6">
    <location>
        <begin position="219"/>
        <end position="244"/>
    </location>
</feature>
<evidence type="ECO:0000256" key="3">
    <source>
        <dbReference type="ARBA" id="ARBA00008339"/>
    </source>
</evidence>
<dbReference type="Pfam" id="PF03453">
    <property type="entry name" value="MoeA_N"/>
    <property type="match status" value="1"/>
</dbReference>
<dbReference type="InterPro" id="IPR005110">
    <property type="entry name" value="MoeA_linker/N"/>
</dbReference>
<gene>
    <name evidence="8" type="ORF">BCV69DRAFT_285652</name>
</gene>
<dbReference type="UniPathway" id="UPA00344"/>
<dbReference type="GO" id="GO:0046872">
    <property type="term" value="F:metal ion binding"/>
    <property type="evidence" value="ECO:0007669"/>
    <property type="project" value="UniProtKB-UniRule"/>
</dbReference>
<dbReference type="Proteomes" id="UP000245942">
    <property type="component" value="Unassembled WGS sequence"/>
</dbReference>
<dbReference type="SMART" id="SM00852">
    <property type="entry name" value="MoCF_biosynth"/>
    <property type="match status" value="2"/>
</dbReference>
<comment type="catalytic activity">
    <reaction evidence="5">
        <text>adenylyl-molybdopterin + molybdate = Mo-molybdopterin + AMP + H(+)</text>
        <dbReference type="Rhea" id="RHEA:35047"/>
        <dbReference type="ChEBI" id="CHEBI:15378"/>
        <dbReference type="ChEBI" id="CHEBI:36264"/>
        <dbReference type="ChEBI" id="CHEBI:62727"/>
        <dbReference type="ChEBI" id="CHEBI:71302"/>
        <dbReference type="ChEBI" id="CHEBI:456215"/>
    </reaction>
</comment>
<evidence type="ECO:0000256" key="2">
    <source>
        <dbReference type="ARBA" id="ARBA00007589"/>
    </source>
</evidence>
<feature type="domain" description="MoaB/Mog" evidence="7">
    <location>
        <begin position="9"/>
        <end position="171"/>
    </location>
</feature>
<dbReference type="GO" id="GO:0005524">
    <property type="term" value="F:ATP binding"/>
    <property type="evidence" value="ECO:0007669"/>
    <property type="project" value="UniProtKB-UniRule"/>
</dbReference>
<keyword evidence="9" id="KW-1185">Reference proteome</keyword>
<evidence type="ECO:0000313" key="9">
    <source>
        <dbReference type="Proteomes" id="UP000245942"/>
    </source>
</evidence>
<comment type="function">
    <text evidence="5">Catalyzes two steps in the biosynthesis of the molybdenum cofactor. In the first step, molybdopterin is adenylated. Subsequently, molybdate is inserted into adenylated molybdopterin and AMP is released.</text>
</comment>
<dbReference type="GO" id="GO:0006777">
    <property type="term" value="P:Mo-molybdopterin cofactor biosynthetic process"/>
    <property type="evidence" value="ECO:0007669"/>
    <property type="project" value="UniProtKB-UniRule"/>
</dbReference>
<dbReference type="InterPro" id="IPR036135">
    <property type="entry name" value="MoeA_linker/N_sf"/>
</dbReference>
<dbReference type="InterPro" id="IPR036688">
    <property type="entry name" value="MoeA_C_domain_IV_sf"/>
</dbReference>
<dbReference type="InterPro" id="IPR038987">
    <property type="entry name" value="MoeA-like"/>
</dbReference>
<dbReference type="RefSeq" id="XP_025344927.1">
    <property type="nucleotide sequence ID" value="XM_025493459.1"/>
</dbReference>
<dbReference type="Gene3D" id="3.40.980.10">
    <property type="entry name" value="MoaB/Mog-like domain"/>
    <property type="match status" value="2"/>
</dbReference>
<evidence type="ECO:0000256" key="4">
    <source>
        <dbReference type="ARBA" id="ARBA00023150"/>
    </source>
</evidence>
<dbReference type="OrthoDB" id="4349954at2759"/>
<dbReference type="GO" id="GO:0005829">
    <property type="term" value="C:cytosol"/>
    <property type="evidence" value="ECO:0007669"/>
    <property type="project" value="TreeGrafter"/>
</dbReference>
<dbReference type="InterPro" id="IPR001453">
    <property type="entry name" value="MoaB/Mog_dom"/>
</dbReference>
<evidence type="ECO:0000256" key="5">
    <source>
        <dbReference type="RuleBase" id="RU365090"/>
    </source>
</evidence>
<evidence type="ECO:0000259" key="7">
    <source>
        <dbReference type="SMART" id="SM00852"/>
    </source>
</evidence>
<name>A0A316TWS4_9BASI</name>
<keyword evidence="4 5" id="KW-0501">Molybdenum cofactor biosynthesis</keyword>
<evidence type="ECO:0000256" key="1">
    <source>
        <dbReference type="ARBA" id="ARBA00005046"/>
    </source>
</evidence>
<dbReference type="NCBIfam" id="TIGR00177">
    <property type="entry name" value="molyb_syn"/>
    <property type="match status" value="2"/>
</dbReference>
<keyword evidence="5" id="KW-0460">Magnesium</keyword>
<dbReference type="AlphaFoldDB" id="A0A316TWS4"/>
<evidence type="ECO:0000313" key="8">
    <source>
        <dbReference type="EMBL" id="PWN17767.1"/>
    </source>
</evidence>
<dbReference type="PANTHER" id="PTHR10192:SF5">
    <property type="entry name" value="GEPHYRIN"/>
    <property type="match status" value="1"/>
</dbReference>
<dbReference type="Pfam" id="PF00994">
    <property type="entry name" value="MoCF_biosynth"/>
    <property type="match status" value="2"/>
</dbReference>
<dbReference type="GO" id="GO:0061599">
    <property type="term" value="F:molybdopterin molybdotransferase activity"/>
    <property type="evidence" value="ECO:0007669"/>
    <property type="project" value="UniProtKB-UniRule"/>
</dbReference>
<comment type="similarity">
    <text evidence="5">Belongs to the MoeA family.</text>
</comment>
<dbReference type="CDD" id="cd00886">
    <property type="entry name" value="MogA_MoaB"/>
    <property type="match status" value="1"/>
</dbReference>
<sequence>MGAPLYAVGVLTVSDTCSRDASSDASGPLLRRTLESHPSDAFRVGCSSIVPDEPKAIRSTVTQWIDELGIKLVITTGGTGLGVRDTTPEALSPLIDKPTPGITQAIIADSLARTPLAALSRLVTGIRQVPFSSSSSSSKHGSPGALIIALPGSPKAIKECLQVLLGTSEKAGILLHALELCTGLGGVKAGHKTHQELQHGHPHHHGGLSGTETDTGASRHQHIHQHPQPHHNSHNHHHHHHHHGSDHSHGVHSHSAPQARTAYLTHSAHGSSTLRARQSPYPILPLDQALLLINEHTPMAREVVQVPVDERLVGHVLAEDVSATTDLPPGNTTNVDGYAVNAASTPPGKYKVVTASILTTRVAEGQEQDASTSLLKPGEVCRVNTGQGLPAGTDGVVMVEDTALISTTAQDEEDEIEILAQIDPMENVRRLGSDVRAGMMVLPAGTTISALGGEIGTLAFLGKTNVSVYRKPKVALLSTGDELRDLKEDADQKGGKEAWGFKVYDANRPGLRAAIEGMGLEVVDLGILGDNPTKLTDSLRRGAQEADIILTTGGTSMGESDFLKPIIERELQGSIHFGRVAMKPGKPTTFATLPAPSGQTGSTLLFALPGNPASALVCFYIFALPCLRKLLGVTPSSHDLAAGNGEGQAKLSTSNPYSLPRIKVRLTSEMRLDPRPEFHRVVLGPPGRESEDGLMVARSTGAQRSSGMHSMATANALVCVPALEKGAEKKSLKAGEVAEAILLGTLS</sequence>
<dbReference type="GeneID" id="37015193"/>
<dbReference type="SUPFAM" id="SSF63867">
    <property type="entry name" value="MoeA C-terminal domain-like"/>
    <property type="match status" value="1"/>
</dbReference>
<reference evidence="8 9" key="1">
    <citation type="journal article" date="2018" name="Mol. Biol. Evol.">
        <title>Broad Genomic Sampling Reveals a Smut Pathogenic Ancestry of the Fungal Clade Ustilaginomycotina.</title>
        <authorList>
            <person name="Kijpornyongpan T."/>
            <person name="Mondo S.J."/>
            <person name="Barry K."/>
            <person name="Sandor L."/>
            <person name="Lee J."/>
            <person name="Lipzen A."/>
            <person name="Pangilinan J."/>
            <person name="LaButti K."/>
            <person name="Hainaut M."/>
            <person name="Henrissat B."/>
            <person name="Grigoriev I.V."/>
            <person name="Spatafora J.W."/>
            <person name="Aime M.C."/>
        </authorList>
    </citation>
    <scope>NUCLEOTIDE SEQUENCE [LARGE SCALE GENOMIC DNA]</scope>
    <source>
        <strain evidence="8 9">MCA 4718</strain>
    </source>
</reference>
<comment type="similarity">
    <text evidence="2">In the N-terminal section; belongs to the MoaB/Mog family.</text>
</comment>
<keyword evidence="5" id="KW-0808">Transferase</keyword>
<dbReference type="PROSITE" id="PS01078">
    <property type="entry name" value="MOCF_BIOSYNTHESIS_1"/>
    <property type="match status" value="1"/>
</dbReference>
<proteinExistence type="inferred from homology"/>
<dbReference type="Gene3D" id="2.170.190.11">
    <property type="entry name" value="Molybdopterin biosynthesis moea protein, domain 3"/>
    <property type="match status" value="1"/>
</dbReference>
<dbReference type="GO" id="GO:0061598">
    <property type="term" value="F:molybdopterin adenylyltransferase activity"/>
    <property type="evidence" value="ECO:0007669"/>
    <property type="project" value="UniProtKB-UniRule"/>
</dbReference>
<dbReference type="InterPro" id="IPR008284">
    <property type="entry name" value="MoCF_biosynth_CS"/>
</dbReference>
<comment type="pathway">
    <text evidence="1 5">Cofactor biosynthesis; molybdopterin biosynthesis.</text>
</comment>
<feature type="domain" description="MoaB/Mog" evidence="7">
    <location>
        <begin position="475"/>
        <end position="629"/>
    </location>
</feature>
<dbReference type="InterPro" id="IPR036425">
    <property type="entry name" value="MoaB/Mog-like_dom_sf"/>
</dbReference>
<dbReference type="FunFam" id="3.40.980.10:FF:000001">
    <property type="entry name" value="Molybdopterin molybdenumtransferase"/>
    <property type="match status" value="1"/>
</dbReference>
<accession>A0A316TWS4</accession>
<keyword evidence="5" id="KW-0500">Molybdenum</keyword>
<keyword evidence="5" id="KW-0479">Metal-binding</keyword>
<dbReference type="CDD" id="cd00887">
    <property type="entry name" value="MoeA"/>
    <property type="match status" value="1"/>
</dbReference>
<feature type="region of interest" description="Disordered" evidence="6">
    <location>
        <begin position="192"/>
        <end position="258"/>
    </location>
</feature>
<dbReference type="Gene3D" id="2.40.340.10">
    <property type="entry name" value="MoeA, C-terminal, domain IV"/>
    <property type="match status" value="1"/>
</dbReference>
<organism evidence="8 9">
    <name type="scientific">Pseudomicrostroma glucosiphilum</name>
    <dbReference type="NCBI Taxonomy" id="1684307"/>
    <lineage>
        <taxon>Eukaryota</taxon>
        <taxon>Fungi</taxon>
        <taxon>Dikarya</taxon>
        <taxon>Basidiomycota</taxon>
        <taxon>Ustilaginomycotina</taxon>
        <taxon>Exobasidiomycetes</taxon>
        <taxon>Microstromatales</taxon>
        <taxon>Microstromatales incertae sedis</taxon>
        <taxon>Pseudomicrostroma</taxon>
    </lineage>
</organism>
<comment type="cofactor">
    <cofactor evidence="5">
        <name>Mg(2+)</name>
        <dbReference type="ChEBI" id="CHEBI:18420"/>
    </cofactor>
</comment>
<protein>
    <recommendedName>
        <fullName evidence="7">MoaB/Mog domain-containing protein</fullName>
    </recommendedName>
</protein>
<dbReference type="SUPFAM" id="SSF63882">
    <property type="entry name" value="MoeA N-terminal region -like"/>
    <property type="match status" value="1"/>
</dbReference>
<dbReference type="PANTHER" id="PTHR10192">
    <property type="entry name" value="MOLYBDOPTERIN BIOSYNTHESIS PROTEIN"/>
    <property type="match status" value="1"/>
</dbReference>
<dbReference type="EMBL" id="KZ819340">
    <property type="protein sequence ID" value="PWN17767.1"/>
    <property type="molecule type" value="Genomic_DNA"/>
</dbReference>
<dbReference type="STRING" id="1684307.A0A316TWS4"/>
<dbReference type="PROSITE" id="PS01079">
    <property type="entry name" value="MOCF_BIOSYNTHESIS_2"/>
    <property type="match status" value="1"/>
</dbReference>
<comment type="catalytic activity">
    <reaction evidence="5">
        <text>molybdopterin + ATP + H(+) = adenylyl-molybdopterin + diphosphate</text>
        <dbReference type="Rhea" id="RHEA:31331"/>
        <dbReference type="ChEBI" id="CHEBI:15378"/>
        <dbReference type="ChEBI" id="CHEBI:30616"/>
        <dbReference type="ChEBI" id="CHEBI:33019"/>
        <dbReference type="ChEBI" id="CHEBI:58698"/>
        <dbReference type="ChEBI" id="CHEBI:62727"/>
    </reaction>
</comment>
<evidence type="ECO:0000256" key="6">
    <source>
        <dbReference type="SAM" id="MobiDB-lite"/>
    </source>
</evidence>
<dbReference type="SUPFAM" id="SSF53218">
    <property type="entry name" value="Molybdenum cofactor biosynthesis proteins"/>
    <property type="match status" value="2"/>
</dbReference>
<dbReference type="InterPro" id="IPR005111">
    <property type="entry name" value="MoeA_C_domain_IV"/>
</dbReference>
<comment type="similarity">
    <text evidence="3">In the C-terminal section; belongs to the MoeA family.</text>
</comment>
<dbReference type="Gene3D" id="3.90.105.10">
    <property type="entry name" value="Molybdopterin biosynthesis moea protein, domain 2"/>
    <property type="match status" value="1"/>
</dbReference>